<sequence length="232" mass="24980">MTLLSVSNGRLRTVQLAGDAAAALLRSEGYLPLPGLLTTTGLSVLREDAERLEQAARRRDFTMASMGGSPRHMTTLGGHDIAKASNLVPELYADPELLALISGLIGQRPLPVPDQVERHVLNILHREGDTHGAHTDDYPYALVIFLEAPSSPEDGGLLEYVCDAASLRDLTAGPARTAHHRAGDAYLLRSDTTAHRVTPLTRAGVRRTVLNFAYTTPGAVPQTTTSARRLYA</sequence>
<protein>
    <recommendedName>
        <fullName evidence="2">Fe2OG dioxygenase domain-containing protein</fullName>
    </recommendedName>
</protein>
<evidence type="ECO:0000313" key="1">
    <source>
        <dbReference type="EMBL" id="WTU44819.1"/>
    </source>
</evidence>
<proteinExistence type="predicted"/>
<dbReference type="Pfam" id="PF23169">
    <property type="entry name" value="HalD"/>
    <property type="match status" value="1"/>
</dbReference>
<gene>
    <name evidence="1" type="ORF">OHV25_37155</name>
</gene>
<accession>A0AAU2HD55</accession>
<dbReference type="AlphaFoldDB" id="A0AAU2HD55"/>
<reference evidence="1" key="1">
    <citation type="submission" date="2022-10" db="EMBL/GenBank/DDBJ databases">
        <title>The complete genomes of actinobacterial strains from the NBC collection.</title>
        <authorList>
            <person name="Joergensen T.S."/>
            <person name="Alvarez Arevalo M."/>
            <person name="Sterndorff E.B."/>
            <person name="Faurdal D."/>
            <person name="Vuksanovic O."/>
            <person name="Mourched A.-S."/>
            <person name="Charusanti P."/>
            <person name="Shaw S."/>
            <person name="Blin K."/>
            <person name="Weber T."/>
        </authorList>
    </citation>
    <scope>NUCLEOTIDE SEQUENCE</scope>
    <source>
        <strain evidence="1">NBC_00060</strain>
    </source>
</reference>
<name>A0AAU2HD55_9ACTN</name>
<dbReference type="SUPFAM" id="SSF51197">
    <property type="entry name" value="Clavaminate synthase-like"/>
    <property type="match status" value="1"/>
</dbReference>
<dbReference type="Gene3D" id="2.60.120.620">
    <property type="entry name" value="q2cbj1_9rhob like domain"/>
    <property type="match status" value="1"/>
</dbReference>
<dbReference type="EMBL" id="CP108253">
    <property type="protein sequence ID" value="WTU44819.1"/>
    <property type="molecule type" value="Genomic_DNA"/>
</dbReference>
<dbReference type="InterPro" id="IPR056470">
    <property type="entry name" value="BesD/HalB-like"/>
</dbReference>
<organism evidence="1">
    <name type="scientific">Streptomyces sp. NBC_00060</name>
    <dbReference type="NCBI Taxonomy" id="2975636"/>
    <lineage>
        <taxon>Bacteria</taxon>
        <taxon>Bacillati</taxon>
        <taxon>Actinomycetota</taxon>
        <taxon>Actinomycetes</taxon>
        <taxon>Kitasatosporales</taxon>
        <taxon>Streptomycetaceae</taxon>
        <taxon>Streptomyces</taxon>
    </lineage>
</organism>
<evidence type="ECO:0008006" key="2">
    <source>
        <dbReference type="Google" id="ProtNLM"/>
    </source>
</evidence>